<comment type="caution">
    <text evidence="3">The sequence shown here is derived from an EMBL/GenBank/DDBJ whole genome shotgun (WGS) entry which is preliminary data.</text>
</comment>
<evidence type="ECO:0000313" key="3">
    <source>
        <dbReference type="EMBL" id="KAL0458975.1"/>
    </source>
</evidence>
<dbReference type="EMBL" id="JACGWN010000002">
    <property type="protein sequence ID" value="KAL0458975.1"/>
    <property type="molecule type" value="Genomic_DNA"/>
</dbReference>
<dbReference type="PANTHER" id="PTHR31635:SF196">
    <property type="entry name" value="REVERSE TRANSCRIPTASE DOMAIN-CONTAINING PROTEIN-RELATED"/>
    <property type="match status" value="1"/>
</dbReference>
<feature type="coiled-coil region" evidence="1">
    <location>
        <begin position="221"/>
        <end position="248"/>
    </location>
</feature>
<keyword evidence="1" id="KW-0175">Coiled coil</keyword>
<dbReference type="InterPro" id="IPR000477">
    <property type="entry name" value="RT_dom"/>
</dbReference>
<name>A0AAW2XZ96_9LAMI</name>
<dbReference type="Pfam" id="PF00078">
    <property type="entry name" value="RVT_1"/>
    <property type="match status" value="1"/>
</dbReference>
<gene>
    <name evidence="3" type="ORF">Slati_0524700</name>
</gene>
<feature type="domain" description="Reverse transcriptase" evidence="2">
    <location>
        <begin position="443"/>
        <end position="694"/>
    </location>
</feature>
<dbReference type="CDD" id="cd01650">
    <property type="entry name" value="RT_nLTR_like"/>
    <property type="match status" value="1"/>
</dbReference>
<proteinExistence type="predicted"/>
<protein>
    <submittedName>
        <fullName evidence="3">Mitochondrial protein</fullName>
    </submittedName>
</protein>
<dbReference type="Gene3D" id="3.60.10.10">
    <property type="entry name" value="Endonuclease/exonuclease/phosphatase"/>
    <property type="match status" value="1"/>
</dbReference>
<evidence type="ECO:0000259" key="2">
    <source>
        <dbReference type="Pfam" id="PF00078"/>
    </source>
</evidence>
<organism evidence="3">
    <name type="scientific">Sesamum latifolium</name>
    <dbReference type="NCBI Taxonomy" id="2727402"/>
    <lineage>
        <taxon>Eukaryota</taxon>
        <taxon>Viridiplantae</taxon>
        <taxon>Streptophyta</taxon>
        <taxon>Embryophyta</taxon>
        <taxon>Tracheophyta</taxon>
        <taxon>Spermatophyta</taxon>
        <taxon>Magnoliopsida</taxon>
        <taxon>eudicotyledons</taxon>
        <taxon>Gunneridae</taxon>
        <taxon>Pentapetalae</taxon>
        <taxon>asterids</taxon>
        <taxon>lamiids</taxon>
        <taxon>Lamiales</taxon>
        <taxon>Pedaliaceae</taxon>
        <taxon>Sesamum</taxon>
    </lineage>
</organism>
<reference evidence="3" key="1">
    <citation type="submission" date="2020-06" db="EMBL/GenBank/DDBJ databases">
        <authorList>
            <person name="Li T."/>
            <person name="Hu X."/>
            <person name="Zhang T."/>
            <person name="Song X."/>
            <person name="Zhang H."/>
            <person name="Dai N."/>
            <person name="Sheng W."/>
            <person name="Hou X."/>
            <person name="Wei L."/>
        </authorList>
    </citation>
    <scope>NUCLEOTIDE SEQUENCE</scope>
    <source>
        <strain evidence="3">KEN1</strain>
        <tissue evidence="3">Leaf</tissue>
    </source>
</reference>
<dbReference type="InterPro" id="IPR036691">
    <property type="entry name" value="Endo/exonu/phosph_ase_sf"/>
</dbReference>
<sequence length="767" mass="88646">MRNADSEKEAESEAEILLGKNSNFSVILSPREKELSSIQISSSDGGEKSEQSLDGVMGRDLVAVPIIFIAGGKNARVHHIDVDILDGNSTANWRFTGFYGEPDASRRREVWEKLVCLSSQSDAPWLCAGDFNEVLMQQEKNWSIEGVRYTWCNRRQAPDMVWARLDRACGNSVWCERNPETVVMHIAVPYSDHVMLRVQWRGTNVTKEKRKCQFRFDARWLQSKDCQKSKSQRDLKELEETYRKLDASPINRSRHTQMEQVRREIEECHRRDMLKWKQHSKIHWLCDGYSNTRFFHSFAYTRYRQNMIRRLRDEERVWWEREEDIQGILLWYFREIFTSNGPSESVINEVLSLVQPRVTLEMEQVLATPFTAKEVKTAIFSMFPFKSPGPDGMLPVFFHKFWSIVDSDVTRAVLHILNDHVMLNKMNYTHIVLIPKCEAPKMVAQLRSINLCNVIVKMASKCVANRLKLMLDSILSQSKPGFIQGRLITDNVFLAFKLNHYLQSSRRSTRGCIALKFDMSKAYDRVEWAFLRGTLLRLGFNHRFVALVMLLVTTVSYSLTLNGKHFRYFHPKRGIRQGDALSPYLFIFCSEVFSYLIQDTERWGQLTGVAVARQAPRVSHLFFVNDTLVFCEATAEQIGEVRRILRVYARASRQEINLQKSTMVISGGVPIAVKHLLEVVLRVTVGPRHDKYLGLPAVGGRSREALFKSIRDRMWNRIGEWNTKMLSQAGKGVLVEAMLQSLPTYAMSSFQLPIGFLQSLESLMAYF</sequence>
<evidence type="ECO:0000256" key="1">
    <source>
        <dbReference type="SAM" id="Coils"/>
    </source>
</evidence>
<accession>A0AAW2XZ96</accession>
<dbReference type="SUPFAM" id="SSF56219">
    <property type="entry name" value="DNase I-like"/>
    <property type="match status" value="1"/>
</dbReference>
<dbReference type="PANTHER" id="PTHR31635">
    <property type="entry name" value="REVERSE TRANSCRIPTASE DOMAIN-CONTAINING PROTEIN-RELATED"/>
    <property type="match status" value="1"/>
</dbReference>
<dbReference type="AlphaFoldDB" id="A0AAW2XZ96"/>
<reference evidence="3" key="2">
    <citation type="journal article" date="2024" name="Plant">
        <title>Genomic evolution and insights into agronomic trait innovations of Sesamum species.</title>
        <authorList>
            <person name="Miao H."/>
            <person name="Wang L."/>
            <person name="Qu L."/>
            <person name="Liu H."/>
            <person name="Sun Y."/>
            <person name="Le M."/>
            <person name="Wang Q."/>
            <person name="Wei S."/>
            <person name="Zheng Y."/>
            <person name="Lin W."/>
            <person name="Duan Y."/>
            <person name="Cao H."/>
            <person name="Xiong S."/>
            <person name="Wang X."/>
            <person name="Wei L."/>
            <person name="Li C."/>
            <person name="Ma Q."/>
            <person name="Ju M."/>
            <person name="Zhao R."/>
            <person name="Li G."/>
            <person name="Mu C."/>
            <person name="Tian Q."/>
            <person name="Mei H."/>
            <person name="Zhang T."/>
            <person name="Gao T."/>
            <person name="Zhang H."/>
        </authorList>
    </citation>
    <scope>NUCLEOTIDE SEQUENCE</scope>
    <source>
        <strain evidence="3">KEN1</strain>
    </source>
</reference>